<evidence type="ECO:0000313" key="2">
    <source>
        <dbReference type="Proteomes" id="UP000238523"/>
    </source>
</evidence>
<organism evidence="1 2">
    <name type="scientific">Rhizobium leguminosarum</name>
    <dbReference type="NCBI Taxonomy" id="384"/>
    <lineage>
        <taxon>Bacteria</taxon>
        <taxon>Pseudomonadati</taxon>
        <taxon>Pseudomonadota</taxon>
        <taxon>Alphaproteobacteria</taxon>
        <taxon>Hyphomicrobiales</taxon>
        <taxon>Rhizobiaceae</taxon>
        <taxon>Rhizobium/Agrobacterium group</taxon>
        <taxon>Rhizobium</taxon>
    </lineage>
</organism>
<dbReference type="Proteomes" id="UP000238523">
    <property type="component" value="Chromosome"/>
</dbReference>
<sequence>MLVVDADLGDQPLGALRLACHQGKPVMRTAEGIDRRARLLDRHRCLLAFGLDLGGELLPGVIGGGMRRACQAKQYGGSERLDYIPVHIGSPLISITGKAVFCAGIPIDLLKRFLRATPTLQLRQIFLRPVVF</sequence>
<dbReference type="AlphaFoldDB" id="A0A2K9YZM6"/>
<reference evidence="1 2" key="1">
    <citation type="submission" date="2017-11" db="EMBL/GenBank/DDBJ databases">
        <title>Complete genome of Rhizobium leguminosarum Norway, an ineffective micro-symbiont.</title>
        <authorList>
            <person name="Hoffrichter A."/>
            <person name="Liang J."/>
            <person name="Brachmann A."/>
            <person name="Marin M."/>
        </authorList>
    </citation>
    <scope>NUCLEOTIDE SEQUENCE [LARGE SCALE GENOMIC DNA]</scope>
    <source>
        <strain evidence="1 2">Norway</strain>
    </source>
</reference>
<name>A0A2K9YZM6_RHILE</name>
<gene>
    <name evidence="1" type="ORF">CUJ84_Chr001052</name>
</gene>
<evidence type="ECO:0000313" key="1">
    <source>
        <dbReference type="EMBL" id="AUW41452.1"/>
    </source>
</evidence>
<accession>A0A2K9YZM6</accession>
<dbReference type="EMBL" id="CP025012">
    <property type="protein sequence ID" value="AUW41452.1"/>
    <property type="molecule type" value="Genomic_DNA"/>
</dbReference>
<proteinExistence type="predicted"/>
<protein>
    <submittedName>
        <fullName evidence="1">Uncharacterized protein</fullName>
    </submittedName>
</protein>